<evidence type="ECO:0000256" key="2">
    <source>
        <dbReference type="SAM" id="MobiDB-lite"/>
    </source>
</evidence>
<keyword evidence="7" id="KW-1185">Reference proteome</keyword>
<feature type="domain" description="Pyruvate/ketoisovalerate oxidoreductase catalytic" evidence="3">
    <location>
        <begin position="37"/>
        <end position="226"/>
    </location>
</feature>
<feature type="compositionally biased region" description="Polar residues" evidence="2">
    <location>
        <begin position="445"/>
        <end position="454"/>
    </location>
</feature>
<dbReference type="PANTHER" id="PTHR32154:SF20">
    <property type="entry name" value="2-OXOGLUTARATE OXIDOREDUCTASE SUBUNIT KORA"/>
    <property type="match status" value="1"/>
</dbReference>
<proteinExistence type="predicted"/>
<dbReference type="OrthoDB" id="9794954at2"/>
<evidence type="ECO:0000259" key="4">
    <source>
        <dbReference type="Pfam" id="PF01855"/>
    </source>
</evidence>
<dbReference type="InterPro" id="IPR009014">
    <property type="entry name" value="Transketo_C/PFOR_II"/>
</dbReference>
<name>A0A2Z3HG73_9BACT</name>
<dbReference type="Pfam" id="PF01558">
    <property type="entry name" value="POR"/>
    <property type="match status" value="1"/>
</dbReference>
<gene>
    <name evidence="6" type="ORF">C1280_29995</name>
</gene>
<dbReference type="PANTHER" id="PTHR32154">
    <property type="entry name" value="PYRUVATE-FLAVODOXIN OXIDOREDUCTASE-RELATED"/>
    <property type="match status" value="1"/>
</dbReference>
<accession>A0A2Z3HG73</accession>
<dbReference type="SUPFAM" id="SSF52922">
    <property type="entry name" value="TK C-terminal domain-like"/>
    <property type="match status" value="1"/>
</dbReference>
<feature type="domain" description="Pyruvate:ferredoxin oxidoreductase core" evidence="5">
    <location>
        <begin position="545"/>
        <end position="608"/>
    </location>
</feature>
<dbReference type="EMBL" id="CP025958">
    <property type="protein sequence ID" value="AWM40804.1"/>
    <property type="molecule type" value="Genomic_DNA"/>
</dbReference>
<dbReference type="Pfam" id="PF17147">
    <property type="entry name" value="PFOR_II"/>
    <property type="match status" value="1"/>
</dbReference>
<dbReference type="SUPFAM" id="SSF53323">
    <property type="entry name" value="Pyruvate-ferredoxin oxidoreductase, PFOR, domain III"/>
    <property type="match status" value="1"/>
</dbReference>
<dbReference type="Proteomes" id="UP000245802">
    <property type="component" value="Chromosome"/>
</dbReference>
<sequence length="650" mass="69168">MSSDNGSATVAPAGANGSARSTEVLESVTIRFAGDSGDGMQVAGTRFTDTSALLGNDIATFPDFPAEIRAPAGTLAGVSGFQVHFSSTDIHTPGDALDALVVMNAAALKTNIKDLQPGGILIANTDGFETSDLKKAVYKTDPLEDGSLTGYRVVRVAIAKMTVQAIAELPLTPRDKDRCKNFFALGLVYWLYERPLEATVRWLREKFGKKPDTLEANIRALKAGYNYGETVEALPVQYKVAKAQIAPGTYRKITGNEAAVLGLAVAGQLAKKPIVYAGYPITPASSILEGLTELRRFGVKTFQAEDEIAAAGVAIGASYGGALGVTGTSGPGVCLKSEAINLAVMTELPLVIVDVQRGGPSTGLPTKTEQSDLLQAMFGRNGDSPVAVLAPQSPVDCFDMAVEAVRIAVRFMCPVFYLSDGYIANGSEPWKIPAVADLKPIEITHPTQPNSEGTNLAHESGDASPAGGAGKFLPYKRDEYLARPWAIPGTAGLEHRIGGIEKQDVTGNINYEPANHQHMTDTRAKKIENIALTIPDLEVAGDTDAELLVAGWGGTYGSITTAVERARRKGLKVAQVHFRYLNPMPKNTEAVLKRFKKVLVPELNTGQLSWLLRAKYLAPAEGLNKVQGKPFLVSELETAIEKALGLLPVI</sequence>
<dbReference type="Gene3D" id="3.40.920.10">
    <property type="entry name" value="Pyruvate-ferredoxin oxidoreductase, PFOR, domain III"/>
    <property type="match status" value="1"/>
</dbReference>
<organism evidence="6 7">
    <name type="scientific">Gemmata obscuriglobus</name>
    <dbReference type="NCBI Taxonomy" id="114"/>
    <lineage>
        <taxon>Bacteria</taxon>
        <taxon>Pseudomonadati</taxon>
        <taxon>Planctomycetota</taxon>
        <taxon>Planctomycetia</taxon>
        <taxon>Gemmatales</taxon>
        <taxon>Gemmataceae</taxon>
        <taxon>Gemmata</taxon>
    </lineage>
</organism>
<dbReference type="InterPro" id="IPR022367">
    <property type="entry name" value="2-oxoacid/accept_OxRdtase_asu"/>
</dbReference>
<dbReference type="InterPro" id="IPR002880">
    <property type="entry name" value="Pyrv_Fd/Flavodoxin_OxRdtase_N"/>
</dbReference>
<reference evidence="6 7" key="1">
    <citation type="submission" date="2018-01" db="EMBL/GenBank/DDBJ databases">
        <title>G. obscuriglobus.</title>
        <authorList>
            <person name="Franke J."/>
            <person name="Blomberg W."/>
            <person name="Selmecki A."/>
        </authorList>
    </citation>
    <scope>NUCLEOTIDE SEQUENCE [LARGE SCALE GENOMIC DNA]</scope>
    <source>
        <strain evidence="6 7">DSM 5831</strain>
    </source>
</reference>
<dbReference type="AlphaFoldDB" id="A0A2Z3HG73"/>
<dbReference type="InterPro" id="IPR002869">
    <property type="entry name" value="Pyrv_flavodox_OxRed_cen"/>
</dbReference>
<dbReference type="InterPro" id="IPR019752">
    <property type="entry name" value="Pyrv/ketoisovalerate_OxRed_cat"/>
</dbReference>
<evidence type="ECO:0000313" key="7">
    <source>
        <dbReference type="Proteomes" id="UP000245802"/>
    </source>
</evidence>
<dbReference type="FunFam" id="3.40.50.970:FF:000022">
    <property type="entry name" value="2-oxoglutarate ferredoxin oxidoreductase alpha subunit"/>
    <property type="match status" value="1"/>
</dbReference>
<protein>
    <submittedName>
        <fullName evidence="6">2-oxoacid:acceptor oxidoreductase subunit alpha</fullName>
    </submittedName>
</protein>
<dbReference type="RefSeq" id="WP_010042229.1">
    <property type="nucleotide sequence ID" value="NZ_CP025958.1"/>
</dbReference>
<dbReference type="InterPro" id="IPR033412">
    <property type="entry name" value="PFOR_II"/>
</dbReference>
<dbReference type="SUPFAM" id="SSF52518">
    <property type="entry name" value="Thiamin diphosphate-binding fold (THDP-binding)"/>
    <property type="match status" value="1"/>
</dbReference>
<feature type="domain" description="Pyruvate flavodoxin/ferredoxin oxidoreductase pyrimidine binding" evidence="4">
    <location>
        <begin position="268"/>
        <end position="499"/>
    </location>
</feature>
<evidence type="ECO:0000259" key="5">
    <source>
        <dbReference type="Pfam" id="PF17147"/>
    </source>
</evidence>
<dbReference type="Pfam" id="PF01855">
    <property type="entry name" value="POR_N"/>
    <property type="match status" value="1"/>
</dbReference>
<dbReference type="CDD" id="cd07034">
    <property type="entry name" value="TPP_PYR_PFOR_IOR-alpha_like"/>
    <property type="match status" value="1"/>
</dbReference>
<dbReference type="InterPro" id="IPR029061">
    <property type="entry name" value="THDP-binding"/>
</dbReference>
<dbReference type="InterPro" id="IPR050722">
    <property type="entry name" value="Pyruvate:ferred/Flavod_OxRd"/>
</dbReference>
<dbReference type="NCBIfam" id="TIGR03710">
    <property type="entry name" value="OAFO_sf"/>
    <property type="match status" value="1"/>
</dbReference>
<dbReference type="KEGG" id="gog:C1280_29995"/>
<evidence type="ECO:0000256" key="1">
    <source>
        <dbReference type="ARBA" id="ARBA00023002"/>
    </source>
</evidence>
<dbReference type="Gene3D" id="3.40.50.920">
    <property type="match status" value="1"/>
</dbReference>
<keyword evidence="1" id="KW-0560">Oxidoreductase</keyword>
<dbReference type="GO" id="GO:0016903">
    <property type="term" value="F:oxidoreductase activity, acting on the aldehyde or oxo group of donors"/>
    <property type="evidence" value="ECO:0007669"/>
    <property type="project" value="InterPro"/>
</dbReference>
<evidence type="ECO:0000313" key="6">
    <source>
        <dbReference type="EMBL" id="AWM40804.1"/>
    </source>
</evidence>
<dbReference type="Gene3D" id="3.40.50.970">
    <property type="match status" value="1"/>
</dbReference>
<feature type="region of interest" description="Disordered" evidence="2">
    <location>
        <begin position="444"/>
        <end position="468"/>
    </location>
</feature>
<dbReference type="GO" id="GO:0006979">
    <property type="term" value="P:response to oxidative stress"/>
    <property type="evidence" value="ECO:0007669"/>
    <property type="project" value="TreeGrafter"/>
</dbReference>
<evidence type="ECO:0000259" key="3">
    <source>
        <dbReference type="Pfam" id="PF01558"/>
    </source>
</evidence>